<dbReference type="PANTHER" id="PTHR43792:SF8">
    <property type="entry name" value="[RIBOSOMAL PROTEIN US5]-ALANINE N-ACETYLTRANSFERASE"/>
    <property type="match status" value="1"/>
</dbReference>
<accession>A0A179ERL9</accession>
<protein>
    <submittedName>
        <fullName evidence="5 6">Acetyltransferase</fullName>
    </submittedName>
</protein>
<dbReference type="InterPro" id="IPR051531">
    <property type="entry name" value="N-acetyltransferase"/>
</dbReference>
<dbReference type="GeneID" id="77486132"/>
<evidence type="ECO:0000313" key="6">
    <source>
        <dbReference type="EMBL" id="OAQ55897.1"/>
    </source>
</evidence>
<gene>
    <name evidence="6" type="ORF">A6E74_06725</name>
    <name evidence="5" type="ORF">ETH01_13680</name>
</gene>
<dbReference type="RefSeq" id="WP_067483700.1">
    <property type="nucleotide sequence ID" value="NZ_BJUG01000006.1"/>
</dbReference>
<comment type="similarity">
    <text evidence="3">Belongs to the acetyltransferase family. RimJ subfamily.</text>
</comment>
<evidence type="ECO:0000256" key="1">
    <source>
        <dbReference type="ARBA" id="ARBA00022679"/>
    </source>
</evidence>
<dbReference type="AlphaFoldDB" id="A0A179ERL9"/>
<dbReference type="EMBL" id="BJUG01000006">
    <property type="protein sequence ID" value="GEK37081.1"/>
    <property type="molecule type" value="Genomic_DNA"/>
</dbReference>
<comment type="caution">
    <text evidence="6">The sequence shown here is derived from an EMBL/GenBank/DDBJ whole genome shotgun (WGS) entry which is preliminary data.</text>
</comment>
<dbReference type="InterPro" id="IPR016181">
    <property type="entry name" value="Acyl_CoA_acyltransferase"/>
</dbReference>
<dbReference type="GO" id="GO:0008999">
    <property type="term" value="F:protein-N-terminal-alanine acetyltransferase activity"/>
    <property type="evidence" value="ECO:0007669"/>
    <property type="project" value="TreeGrafter"/>
</dbReference>
<dbReference type="PROSITE" id="PS51186">
    <property type="entry name" value="GNAT"/>
    <property type="match status" value="1"/>
</dbReference>
<reference evidence="5 8" key="2">
    <citation type="submission" date="2019-07" db="EMBL/GenBank/DDBJ databases">
        <title>Whole genome shotgun sequence of Enterococcus thailandicus NBRC 101867.</title>
        <authorList>
            <person name="Hosoyama A."/>
            <person name="Uohara A."/>
            <person name="Ohji S."/>
            <person name="Ichikawa N."/>
        </authorList>
    </citation>
    <scope>NUCLEOTIDE SEQUENCE [LARGE SCALE GENOMIC DNA]</scope>
    <source>
        <strain evidence="5 8">NBRC 101867</strain>
    </source>
</reference>
<keyword evidence="1 6" id="KW-0808">Transferase</keyword>
<evidence type="ECO:0000313" key="8">
    <source>
        <dbReference type="Proteomes" id="UP000321361"/>
    </source>
</evidence>
<organism evidence="6 7">
    <name type="scientific">Enterococcus thailandicus</name>
    <dbReference type="NCBI Taxonomy" id="417368"/>
    <lineage>
        <taxon>Bacteria</taxon>
        <taxon>Bacillati</taxon>
        <taxon>Bacillota</taxon>
        <taxon>Bacilli</taxon>
        <taxon>Lactobacillales</taxon>
        <taxon>Enterococcaceae</taxon>
        <taxon>Enterococcus</taxon>
    </lineage>
</organism>
<dbReference type="PANTHER" id="PTHR43792">
    <property type="entry name" value="GNAT FAMILY, PUTATIVE (AFU_ORTHOLOGUE AFUA_3G00765)-RELATED-RELATED"/>
    <property type="match status" value="1"/>
</dbReference>
<dbReference type="Pfam" id="PF13302">
    <property type="entry name" value="Acetyltransf_3"/>
    <property type="match status" value="1"/>
</dbReference>
<keyword evidence="7" id="KW-1185">Reference proteome</keyword>
<feature type="domain" description="N-acetyltransferase" evidence="4">
    <location>
        <begin position="34"/>
        <end position="177"/>
    </location>
</feature>
<proteinExistence type="inferred from homology"/>
<sequence>MELKVNRNLIFAEHQQIETARLWLRPVSIMDAKDMFEYANDEETTRFVFVRHQTLEETRISIANYFMNEPLGKYAIEVKETGKMVGTIDLRIEDVAAVAELGYVLNKNYWGNGYIAEAAEALLDLGFTKLDLVRIFAYHDVENPNSGRVMEKLGMKQEGMIPDARRWKEKVISVILRGITKSEWAAAHQ</sequence>
<evidence type="ECO:0000259" key="4">
    <source>
        <dbReference type="PROSITE" id="PS51186"/>
    </source>
</evidence>
<dbReference type="OrthoDB" id="9798081at2"/>
<evidence type="ECO:0000256" key="3">
    <source>
        <dbReference type="ARBA" id="ARBA00038502"/>
    </source>
</evidence>
<dbReference type="Gene3D" id="3.40.630.30">
    <property type="match status" value="1"/>
</dbReference>
<dbReference type="KEGG" id="eth:CK496_00605"/>
<dbReference type="SUPFAM" id="SSF55729">
    <property type="entry name" value="Acyl-CoA N-acyltransferases (Nat)"/>
    <property type="match status" value="1"/>
</dbReference>
<dbReference type="Proteomes" id="UP000078516">
    <property type="component" value="Unassembled WGS sequence"/>
</dbReference>
<dbReference type="PATRIC" id="fig|417368.6.peg.2241"/>
<dbReference type="EMBL" id="LWMN01000012">
    <property type="protein sequence ID" value="OAQ55897.1"/>
    <property type="molecule type" value="Genomic_DNA"/>
</dbReference>
<evidence type="ECO:0000256" key="2">
    <source>
        <dbReference type="ARBA" id="ARBA00023315"/>
    </source>
</evidence>
<keyword evidence="2" id="KW-0012">Acyltransferase</keyword>
<reference evidence="6 7" key="1">
    <citation type="submission" date="2016-04" db="EMBL/GenBank/DDBJ databases">
        <title>Draft genome of an Enterococcus thailandicus strain isolated from bovine feces.</title>
        <authorList>
            <person name="Beukers A.G."/>
            <person name="Zaheer R."/>
            <person name="Goji N."/>
            <person name="Cook S.R."/>
            <person name="Amoako K."/>
            <person name="Chaves A.V."/>
            <person name="Ward M.P."/>
            <person name="Mcallister T.A."/>
        </authorList>
    </citation>
    <scope>NUCLEOTIDE SEQUENCE [LARGE SCALE GENOMIC DNA]</scope>
    <source>
        <strain evidence="6 7">F0711D 46</strain>
    </source>
</reference>
<dbReference type="GO" id="GO:0005737">
    <property type="term" value="C:cytoplasm"/>
    <property type="evidence" value="ECO:0007669"/>
    <property type="project" value="TreeGrafter"/>
</dbReference>
<dbReference type="Proteomes" id="UP000321361">
    <property type="component" value="Unassembled WGS sequence"/>
</dbReference>
<name>A0A179ERL9_ENTTH</name>
<evidence type="ECO:0000313" key="7">
    <source>
        <dbReference type="Proteomes" id="UP000078516"/>
    </source>
</evidence>
<dbReference type="InterPro" id="IPR000182">
    <property type="entry name" value="GNAT_dom"/>
</dbReference>
<evidence type="ECO:0000313" key="5">
    <source>
        <dbReference type="EMBL" id="GEK37081.1"/>
    </source>
</evidence>